<dbReference type="RefSeq" id="WP_132660662.1">
    <property type="nucleotide sequence ID" value="NZ_SMBJ01000005.1"/>
</dbReference>
<protein>
    <recommendedName>
        <fullName evidence="3">Alpha/beta hydrolase family protein</fullName>
    </recommendedName>
</protein>
<accession>A0A4R3QYS6</accession>
<reference evidence="1 2" key="1">
    <citation type="submission" date="2019-03" db="EMBL/GenBank/DDBJ databases">
        <title>Genomic Encyclopedia of Type Strains, Phase IV (KMG-V): Genome sequencing to study the core and pangenomes of soil and plant-associated prokaryotes.</title>
        <authorList>
            <person name="Whitman W."/>
        </authorList>
    </citation>
    <scope>NUCLEOTIDE SEQUENCE [LARGE SCALE GENOMIC DNA]</scope>
    <source>
        <strain evidence="1 2">Gr42</strain>
    </source>
</reference>
<sequence>MPVGFAEGLSFDHTRTNWTGDGPRPLSWTMWYPAVDSANETLATEHPIFRLHPIAPDAALKNAGKPHPLVLLSHGSSGVTFGLVINRLRSGRQHVLLWCHIRHPDHRSVRS</sequence>
<dbReference type="EMBL" id="SMBJ01000005">
    <property type="protein sequence ID" value="TCU25652.1"/>
    <property type="molecule type" value="Genomic_DNA"/>
</dbReference>
<evidence type="ECO:0000313" key="1">
    <source>
        <dbReference type="EMBL" id="TCU25652.1"/>
    </source>
</evidence>
<dbReference type="OrthoDB" id="9814760at2"/>
<dbReference type="AlphaFoldDB" id="A0A4R3QYS6"/>
<name>A0A4R3QYS6_9HYPH</name>
<dbReference type="Proteomes" id="UP000295547">
    <property type="component" value="Unassembled WGS sequence"/>
</dbReference>
<keyword evidence="2" id="KW-1185">Reference proteome</keyword>
<organism evidence="1 2">
    <name type="scientific">Rhizobium azibense</name>
    <dbReference type="NCBI Taxonomy" id="1136135"/>
    <lineage>
        <taxon>Bacteria</taxon>
        <taxon>Pseudomonadati</taxon>
        <taxon>Pseudomonadota</taxon>
        <taxon>Alphaproteobacteria</taxon>
        <taxon>Hyphomicrobiales</taxon>
        <taxon>Rhizobiaceae</taxon>
        <taxon>Rhizobium/Agrobacterium group</taxon>
        <taxon>Rhizobium</taxon>
    </lineage>
</organism>
<comment type="caution">
    <text evidence="1">The sequence shown here is derived from an EMBL/GenBank/DDBJ whole genome shotgun (WGS) entry which is preliminary data.</text>
</comment>
<gene>
    <name evidence="1" type="ORF">EV130_105310</name>
</gene>
<evidence type="ECO:0000313" key="2">
    <source>
        <dbReference type="Proteomes" id="UP000295547"/>
    </source>
</evidence>
<proteinExistence type="predicted"/>
<evidence type="ECO:0008006" key="3">
    <source>
        <dbReference type="Google" id="ProtNLM"/>
    </source>
</evidence>